<keyword evidence="2" id="KW-1185">Reference proteome</keyword>
<dbReference type="EMBL" id="BNCO01000067">
    <property type="protein sequence ID" value="GIL64497.1"/>
    <property type="molecule type" value="Genomic_DNA"/>
</dbReference>
<accession>A0A8J4BSE3</accession>
<dbReference type="AlphaFoldDB" id="A0A8J4BSE3"/>
<evidence type="ECO:0000313" key="2">
    <source>
        <dbReference type="Proteomes" id="UP000747399"/>
    </source>
</evidence>
<dbReference type="Proteomes" id="UP000747399">
    <property type="component" value="Unassembled WGS sequence"/>
</dbReference>
<reference evidence="1" key="1">
    <citation type="journal article" date="2021" name="Proc. Natl. Acad. Sci. U.S.A.">
        <title>Three genomes in the algal genus Volvox reveal the fate of a haploid sex-determining region after a transition to homothallism.</title>
        <authorList>
            <person name="Yamamoto K."/>
            <person name="Hamaji T."/>
            <person name="Kawai-Toyooka H."/>
            <person name="Matsuzaki R."/>
            <person name="Takahashi F."/>
            <person name="Nishimura Y."/>
            <person name="Kawachi M."/>
            <person name="Noguchi H."/>
            <person name="Minakuchi Y."/>
            <person name="Umen J.G."/>
            <person name="Toyoda A."/>
            <person name="Nozaki H."/>
        </authorList>
    </citation>
    <scope>NUCLEOTIDE SEQUENCE</scope>
    <source>
        <strain evidence="1">NIES-3780</strain>
    </source>
</reference>
<gene>
    <name evidence="1" type="ORF">Vafri_18395</name>
</gene>
<sequence>MARCNCQRQLVIPDLRVRPRRSVKHLGSRSPGYVRCRRDGRICHLCISWGLGVRALPSPPPIPAATLYPRVCPGGVYLHGSGSLPILEVVRSRQLRPACFACGWRCWRRHRQHLGTGDGNQPINIHCICFLLFLLQICHLHLASNPQLMLLSFCCLTPRPLFPFIMWAAHQQPLADKAAATYCHVAQSCLNLQLPAVHAGGKVHTRHQATSTVELHIGGQQAIEVTHRCVPTQLAIRDGNFEGGNKQWVMQELLAEGLRAMGEVSCVWAGGGCGCTIGVEGCGIGTARRRWWRRRGCGNWWFGRDRAESCRRKGPVWRERVQIVNGGNCAGVMISKGRRFRPQGDLETGSEREFEG</sequence>
<evidence type="ECO:0000313" key="1">
    <source>
        <dbReference type="EMBL" id="GIL64497.1"/>
    </source>
</evidence>
<organism evidence="1 2">
    <name type="scientific">Volvox africanus</name>
    <dbReference type="NCBI Taxonomy" id="51714"/>
    <lineage>
        <taxon>Eukaryota</taxon>
        <taxon>Viridiplantae</taxon>
        <taxon>Chlorophyta</taxon>
        <taxon>core chlorophytes</taxon>
        <taxon>Chlorophyceae</taxon>
        <taxon>CS clade</taxon>
        <taxon>Chlamydomonadales</taxon>
        <taxon>Volvocaceae</taxon>
        <taxon>Volvox</taxon>
    </lineage>
</organism>
<proteinExistence type="predicted"/>
<name>A0A8J4BSE3_9CHLO</name>
<comment type="caution">
    <text evidence="1">The sequence shown here is derived from an EMBL/GenBank/DDBJ whole genome shotgun (WGS) entry which is preliminary data.</text>
</comment>
<protein>
    <submittedName>
        <fullName evidence="1">Uncharacterized protein</fullName>
    </submittedName>
</protein>